<dbReference type="RefSeq" id="WP_189005813.1">
    <property type="nucleotide sequence ID" value="NZ_BMOD01000021.1"/>
</dbReference>
<dbReference type="Gene3D" id="3.30.830.10">
    <property type="entry name" value="Metalloenzyme, LuxS/M16 peptidase-like"/>
    <property type="match status" value="2"/>
</dbReference>
<evidence type="ECO:0000259" key="5">
    <source>
        <dbReference type="Pfam" id="PF05193"/>
    </source>
</evidence>
<dbReference type="InterPro" id="IPR011765">
    <property type="entry name" value="Pept_M16_N"/>
</dbReference>
<comment type="similarity">
    <text evidence="1 2">Belongs to the peptidase M16 family.</text>
</comment>
<dbReference type="PANTHER" id="PTHR11851:SF49">
    <property type="entry name" value="MITOCHONDRIAL-PROCESSING PEPTIDASE SUBUNIT ALPHA"/>
    <property type="match status" value="1"/>
</dbReference>
<dbReference type="InterPro" id="IPR050361">
    <property type="entry name" value="MPP/UQCRC_Complex"/>
</dbReference>
<evidence type="ECO:0000259" key="4">
    <source>
        <dbReference type="Pfam" id="PF00675"/>
    </source>
</evidence>
<dbReference type="InterPro" id="IPR011249">
    <property type="entry name" value="Metalloenz_LuxS/M16"/>
</dbReference>
<dbReference type="InterPro" id="IPR007863">
    <property type="entry name" value="Peptidase_M16_C"/>
</dbReference>
<dbReference type="EMBL" id="BMOD01000021">
    <property type="protein sequence ID" value="GGJ50039.1"/>
    <property type="molecule type" value="Genomic_DNA"/>
</dbReference>
<evidence type="ECO:0000256" key="2">
    <source>
        <dbReference type="RuleBase" id="RU004447"/>
    </source>
</evidence>
<sequence>MFLETTLPNGLKVIGEQNPEALSVAMGFLARAGSRDEPAHLNGVSHFLEHMLFKGSEETRAQQINHQFDALGANYNAFTSEEVTVYHAAVLKEHASALQHLLTELLKPAFRPEDFELEKQVILEEIQMYQDDPISRLFDAARENFWGSHPLGQSVLGTAETVGNLQVEELRQYFHTLYAPNNLIFAVTGAFDWEQVVSQLQQETAFWQPSEVQRQHPEFVPTFETQRLKEKQLNRSSMTLMGRGLASTDEKRIPMNVLVELLGGENSRLHWKLVHVGLADEASLSHVDADGIGYLEAFISAEPRKARKALEVFHQVIAEARENLSEAELARARNKLALQAALRFETPYNRLFHLGLEFLYTGRYLSTEETVQAILQVQMAEVQDLLHSPLFDQWSLTLQGP</sequence>
<keyword evidence="6" id="KW-0645">Protease</keyword>
<evidence type="ECO:0000313" key="6">
    <source>
        <dbReference type="EMBL" id="GGJ50039.1"/>
    </source>
</evidence>
<dbReference type="GO" id="GO:0008233">
    <property type="term" value="F:peptidase activity"/>
    <property type="evidence" value="ECO:0007669"/>
    <property type="project" value="UniProtKB-KW"/>
</dbReference>
<feature type="domain" description="Peptidase M16 N-terminal" evidence="4">
    <location>
        <begin position="13"/>
        <end position="158"/>
    </location>
</feature>
<evidence type="ECO:0000313" key="7">
    <source>
        <dbReference type="Proteomes" id="UP000632222"/>
    </source>
</evidence>
<gene>
    <name evidence="6" type="ORF">GCM10008938_39970</name>
</gene>
<dbReference type="GO" id="GO:0006508">
    <property type="term" value="P:proteolysis"/>
    <property type="evidence" value="ECO:0007669"/>
    <property type="project" value="UniProtKB-KW"/>
</dbReference>
<keyword evidence="6" id="KW-0378">Hydrolase</keyword>
<keyword evidence="7" id="KW-1185">Reference proteome</keyword>
<dbReference type="SUPFAM" id="SSF63411">
    <property type="entry name" value="LuxS/MPP-like metallohydrolase"/>
    <property type="match status" value="2"/>
</dbReference>
<accession>A0ABQ2DCS2</accession>
<dbReference type="Proteomes" id="UP000632222">
    <property type="component" value="Unassembled WGS sequence"/>
</dbReference>
<keyword evidence="3" id="KW-0175">Coiled coil</keyword>
<name>A0ABQ2DCS2_9DEIO</name>
<feature type="domain" description="Peptidase M16 C-terminal" evidence="5">
    <location>
        <begin position="165"/>
        <end position="336"/>
    </location>
</feature>
<dbReference type="PROSITE" id="PS00143">
    <property type="entry name" value="INSULINASE"/>
    <property type="match status" value="1"/>
</dbReference>
<evidence type="ECO:0000256" key="3">
    <source>
        <dbReference type="SAM" id="Coils"/>
    </source>
</evidence>
<reference evidence="7" key="1">
    <citation type="journal article" date="2019" name="Int. J. Syst. Evol. Microbiol.">
        <title>The Global Catalogue of Microorganisms (GCM) 10K type strain sequencing project: providing services to taxonomists for standard genome sequencing and annotation.</title>
        <authorList>
            <consortium name="The Broad Institute Genomics Platform"/>
            <consortium name="The Broad Institute Genome Sequencing Center for Infectious Disease"/>
            <person name="Wu L."/>
            <person name="Ma J."/>
        </authorList>
    </citation>
    <scope>NUCLEOTIDE SEQUENCE [LARGE SCALE GENOMIC DNA]</scope>
    <source>
        <strain evidence="7">JCM 14370</strain>
    </source>
</reference>
<dbReference type="PANTHER" id="PTHR11851">
    <property type="entry name" value="METALLOPROTEASE"/>
    <property type="match status" value="1"/>
</dbReference>
<comment type="caution">
    <text evidence="6">The sequence shown here is derived from an EMBL/GenBank/DDBJ whole genome shotgun (WGS) entry which is preliminary data.</text>
</comment>
<dbReference type="Pfam" id="PF05193">
    <property type="entry name" value="Peptidase_M16_C"/>
    <property type="match status" value="1"/>
</dbReference>
<protein>
    <submittedName>
        <fullName evidence="6">Zinc protease</fullName>
    </submittedName>
</protein>
<evidence type="ECO:0000256" key="1">
    <source>
        <dbReference type="ARBA" id="ARBA00007261"/>
    </source>
</evidence>
<organism evidence="6 7">
    <name type="scientific">Deinococcus roseus</name>
    <dbReference type="NCBI Taxonomy" id="392414"/>
    <lineage>
        <taxon>Bacteria</taxon>
        <taxon>Thermotogati</taxon>
        <taxon>Deinococcota</taxon>
        <taxon>Deinococci</taxon>
        <taxon>Deinococcales</taxon>
        <taxon>Deinococcaceae</taxon>
        <taxon>Deinococcus</taxon>
    </lineage>
</organism>
<dbReference type="Pfam" id="PF00675">
    <property type="entry name" value="Peptidase_M16"/>
    <property type="match status" value="1"/>
</dbReference>
<feature type="coiled-coil region" evidence="3">
    <location>
        <begin position="310"/>
        <end position="337"/>
    </location>
</feature>
<proteinExistence type="inferred from homology"/>
<dbReference type="InterPro" id="IPR001431">
    <property type="entry name" value="Pept_M16_Zn_BS"/>
</dbReference>